<dbReference type="Pfam" id="PF13419">
    <property type="entry name" value="HAD_2"/>
    <property type="match status" value="1"/>
</dbReference>
<reference evidence="5 6" key="1">
    <citation type="submission" date="2016-04" db="EMBL/GenBank/DDBJ databases">
        <title>Draft genome sequence of freshwater magnetotactic bacteria Magnetospirillum marisnigri SP-1 and Magnetospirillum moscoviense BB-1.</title>
        <authorList>
            <person name="Koziaeva V."/>
            <person name="Dziuba M.V."/>
            <person name="Ivanov T.M."/>
            <person name="Kuznetsov B."/>
            <person name="Grouzdev D.S."/>
        </authorList>
    </citation>
    <scope>NUCLEOTIDE SEQUENCE [LARGE SCALE GENOMIC DNA]</scope>
    <source>
        <strain evidence="5 6">BB-1</strain>
    </source>
</reference>
<comment type="pathway">
    <text evidence="2">Organic acid metabolism; glycolate biosynthesis; glycolate from 2-phosphoglycolate: step 1/1.</text>
</comment>
<dbReference type="SFLD" id="SFLDS00003">
    <property type="entry name" value="Haloacid_Dehalogenase"/>
    <property type="match status" value="1"/>
</dbReference>
<evidence type="ECO:0000256" key="4">
    <source>
        <dbReference type="ARBA" id="ARBA00013078"/>
    </source>
</evidence>
<evidence type="ECO:0000313" key="5">
    <source>
        <dbReference type="EMBL" id="OAN46387.1"/>
    </source>
</evidence>
<dbReference type="SUPFAM" id="SSF56784">
    <property type="entry name" value="HAD-like"/>
    <property type="match status" value="1"/>
</dbReference>
<keyword evidence="5" id="KW-0378">Hydrolase</keyword>
<dbReference type="PANTHER" id="PTHR43434:SF1">
    <property type="entry name" value="PHOSPHOGLYCOLATE PHOSPHATASE"/>
    <property type="match status" value="1"/>
</dbReference>
<keyword evidence="6" id="KW-1185">Reference proteome</keyword>
<dbReference type="InterPro" id="IPR036412">
    <property type="entry name" value="HAD-like_sf"/>
</dbReference>
<name>A0A178ME28_9PROT</name>
<sequence length="224" mass="24911">MVTVRPRAILFDWDNTLVDSWLCIQEAYNRTFRHFGMGQWSLDETRANVARSLRDTFPEMFGERWLEAKDVFYQSFEAIHLSHLRPLPGAQDMLEDLRARGIYLAVVSNKRGQYLRQEAELLGWAGFFGALVGAADAAQDKPAAAPVHLALRSAPVAAGPDVWFAGDAGVDLECAVNAGCVPVLIRPQPPQPGEFASHPPRYYLENCQSMTALMAELWVPNAPI</sequence>
<evidence type="ECO:0000256" key="2">
    <source>
        <dbReference type="ARBA" id="ARBA00004818"/>
    </source>
</evidence>
<dbReference type="InterPro" id="IPR050155">
    <property type="entry name" value="HAD-like_hydrolase_sf"/>
</dbReference>
<dbReference type="GO" id="GO:0005829">
    <property type="term" value="C:cytosol"/>
    <property type="evidence" value="ECO:0007669"/>
    <property type="project" value="TreeGrafter"/>
</dbReference>
<protein>
    <recommendedName>
        <fullName evidence="4">phosphoglycolate phosphatase</fullName>
        <ecNumber evidence="4">3.1.3.18</ecNumber>
    </recommendedName>
</protein>
<evidence type="ECO:0000256" key="1">
    <source>
        <dbReference type="ARBA" id="ARBA00000830"/>
    </source>
</evidence>
<dbReference type="GO" id="GO:0008967">
    <property type="term" value="F:phosphoglycolate phosphatase activity"/>
    <property type="evidence" value="ECO:0007669"/>
    <property type="project" value="UniProtKB-EC"/>
</dbReference>
<dbReference type="OrthoDB" id="9782449at2"/>
<dbReference type="Proteomes" id="UP000078543">
    <property type="component" value="Unassembled WGS sequence"/>
</dbReference>
<evidence type="ECO:0000256" key="3">
    <source>
        <dbReference type="ARBA" id="ARBA00006171"/>
    </source>
</evidence>
<dbReference type="InterPro" id="IPR023214">
    <property type="entry name" value="HAD_sf"/>
</dbReference>
<comment type="catalytic activity">
    <reaction evidence="1">
        <text>2-phosphoglycolate + H2O = glycolate + phosphate</text>
        <dbReference type="Rhea" id="RHEA:14369"/>
        <dbReference type="ChEBI" id="CHEBI:15377"/>
        <dbReference type="ChEBI" id="CHEBI:29805"/>
        <dbReference type="ChEBI" id="CHEBI:43474"/>
        <dbReference type="ChEBI" id="CHEBI:58033"/>
        <dbReference type="EC" id="3.1.3.18"/>
    </reaction>
</comment>
<dbReference type="EC" id="3.1.3.18" evidence="4"/>
<accession>A0A178ME28</accession>
<organism evidence="5 6">
    <name type="scientific">Magnetospirillum moscoviense</name>
    <dbReference type="NCBI Taxonomy" id="1437059"/>
    <lineage>
        <taxon>Bacteria</taxon>
        <taxon>Pseudomonadati</taxon>
        <taxon>Pseudomonadota</taxon>
        <taxon>Alphaproteobacteria</taxon>
        <taxon>Rhodospirillales</taxon>
        <taxon>Rhodospirillaceae</taxon>
        <taxon>Magnetospirillum</taxon>
    </lineage>
</organism>
<dbReference type="Gene3D" id="3.40.50.1000">
    <property type="entry name" value="HAD superfamily/HAD-like"/>
    <property type="match status" value="1"/>
</dbReference>
<dbReference type="AlphaFoldDB" id="A0A178ME28"/>
<comment type="caution">
    <text evidence="5">The sequence shown here is derived from an EMBL/GenBank/DDBJ whole genome shotgun (WGS) entry which is preliminary data.</text>
</comment>
<gene>
    <name evidence="5" type="ORF">A6A05_03950</name>
</gene>
<dbReference type="InterPro" id="IPR041492">
    <property type="entry name" value="HAD_2"/>
</dbReference>
<dbReference type="STRING" id="1437059.A6A05_03950"/>
<dbReference type="SFLD" id="SFLDG01129">
    <property type="entry name" value="C1.5:_HAD__Beta-PGM__Phosphata"/>
    <property type="match status" value="1"/>
</dbReference>
<dbReference type="GO" id="GO:0006281">
    <property type="term" value="P:DNA repair"/>
    <property type="evidence" value="ECO:0007669"/>
    <property type="project" value="TreeGrafter"/>
</dbReference>
<dbReference type="Gene3D" id="1.10.150.730">
    <property type="match status" value="1"/>
</dbReference>
<dbReference type="PANTHER" id="PTHR43434">
    <property type="entry name" value="PHOSPHOGLYCOLATE PHOSPHATASE"/>
    <property type="match status" value="1"/>
</dbReference>
<dbReference type="EMBL" id="LWQU01000174">
    <property type="protein sequence ID" value="OAN46387.1"/>
    <property type="molecule type" value="Genomic_DNA"/>
</dbReference>
<comment type="similarity">
    <text evidence="3">Belongs to the HAD-like hydrolase superfamily. CbbY/CbbZ/Gph/YieH family.</text>
</comment>
<proteinExistence type="inferred from homology"/>
<evidence type="ECO:0000313" key="6">
    <source>
        <dbReference type="Proteomes" id="UP000078543"/>
    </source>
</evidence>